<feature type="region of interest" description="Disordered" evidence="1">
    <location>
        <begin position="187"/>
        <end position="215"/>
    </location>
</feature>
<sequence>MLDAFKLKEFDLEPALDAWKNPPRFLGNPKKDPTIDTWLDQVKQGCIERKIPKEYWHKVGQRFLGDKARKRLDELKEVLRNLHGGNYRWDWKKFKIAMRNMGWDIDDKKTESVKVQTKSSSGLWWIVGRDKQEVSEEPAEIKVKSSEKKKPSATRRATFSESPTTEKPIVAEKAVVVEKPVAKRRATWLTRSPSNASTPSATTPENGKEIVKVEPTTTTSSFWKLNLASSSTNTPTSTVANAPATSVVSTAAAAAAAATSSDAVTTTEAHAPLWLLNACNALEFLTTEHPKVMTTLSAVLITVGSLPALPALSAGAGGTILASHAVQAAGAIAVGVGNWLKAAQDSAAAKAVTETQPGGHTSIEDASHSHRR</sequence>
<evidence type="ECO:0000313" key="3">
    <source>
        <dbReference type="Proteomes" id="UP001203297"/>
    </source>
</evidence>
<feature type="compositionally biased region" description="Basic and acidic residues" evidence="1">
    <location>
        <begin position="137"/>
        <end position="150"/>
    </location>
</feature>
<feature type="compositionally biased region" description="Basic and acidic residues" evidence="1">
    <location>
        <begin position="362"/>
        <end position="372"/>
    </location>
</feature>
<protein>
    <submittedName>
        <fullName evidence="2">Uncharacterized protein</fullName>
    </submittedName>
</protein>
<organism evidence="2 3">
    <name type="scientific">Multifurca ochricompacta</name>
    <dbReference type="NCBI Taxonomy" id="376703"/>
    <lineage>
        <taxon>Eukaryota</taxon>
        <taxon>Fungi</taxon>
        <taxon>Dikarya</taxon>
        <taxon>Basidiomycota</taxon>
        <taxon>Agaricomycotina</taxon>
        <taxon>Agaricomycetes</taxon>
        <taxon>Russulales</taxon>
        <taxon>Russulaceae</taxon>
        <taxon>Multifurca</taxon>
    </lineage>
</organism>
<dbReference type="Proteomes" id="UP001203297">
    <property type="component" value="Unassembled WGS sequence"/>
</dbReference>
<proteinExistence type="predicted"/>
<name>A0AAD4QJY7_9AGAM</name>
<feature type="region of interest" description="Disordered" evidence="1">
    <location>
        <begin position="351"/>
        <end position="372"/>
    </location>
</feature>
<accession>A0AAD4QJY7</accession>
<feature type="compositionally biased region" description="Polar residues" evidence="1">
    <location>
        <begin position="155"/>
        <end position="165"/>
    </location>
</feature>
<gene>
    <name evidence="2" type="ORF">B0F90DRAFT_1668804</name>
</gene>
<keyword evidence="3" id="KW-1185">Reference proteome</keyword>
<feature type="compositionally biased region" description="Low complexity" evidence="1">
    <location>
        <begin position="190"/>
        <end position="204"/>
    </location>
</feature>
<dbReference type="AlphaFoldDB" id="A0AAD4QJY7"/>
<evidence type="ECO:0000256" key="1">
    <source>
        <dbReference type="SAM" id="MobiDB-lite"/>
    </source>
</evidence>
<feature type="region of interest" description="Disordered" evidence="1">
    <location>
        <begin position="137"/>
        <end position="165"/>
    </location>
</feature>
<reference evidence="2" key="1">
    <citation type="journal article" date="2022" name="New Phytol.">
        <title>Evolutionary transition to the ectomycorrhizal habit in the genomes of a hyperdiverse lineage of mushroom-forming fungi.</title>
        <authorList>
            <person name="Looney B."/>
            <person name="Miyauchi S."/>
            <person name="Morin E."/>
            <person name="Drula E."/>
            <person name="Courty P.E."/>
            <person name="Kohler A."/>
            <person name="Kuo A."/>
            <person name="LaButti K."/>
            <person name="Pangilinan J."/>
            <person name="Lipzen A."/>
            <person name="Riley R."/>
            <person name="Andreopoulos W."/>
            <person name="He G."/>
            <person name="Johnson J."/>
            <person name="Nolan M."/>
            <person name="Tritt A."/>
            <person name="Barry K.W."/>
            <person name="Grigoriev I.V."/>
            <person name="Nagy L.G."/>
            <person name="Hibbett D."/>
            <person name="Henrissat B."/>
            <person name="Matheny P.B."/>
            <person name="Labbe J."/>
            <person name="Martin F.M."/>
        </authorList>
    </citation>
    <scope>NUCLEOTIDE SEQUENCE</scope>
    <source>
        <strain evidence="2">BPL690</strain>
    </source>
</reference>
<evidence type="ECO:0000313" key="2">
    <source>
        <dbReference type="EMBL" id="KAI0298975.1"/>
    </source>
</evidence>
<comment type="caution">
    <text evidence="2">The sequence shown here is derived from an EMBL/GenBank/DDBJ whole genome shotgun (WGS) entry which is preliminary data.</text>
</comment>
<dbReference type="EMBL" id="WTXG01000025">
    <property type="protein sequence ID" value="KAI0298975.1"/>
    <property type="molecule type" value="Genomic_DNA"/>
</dbReference>